<dbReference type="EMBL" id="JANPWB010000016">
    <property type="protein sequence ID" value="KAJ1086200.1"/>
    <property type="molecule type" value="Genomic_DNA"/>
</dbReference>
<evidence type="ECO:0000313" key="2">
    <source>
        <dbReference type="EMBL" id="KAJ1086200.1"/>
    </source>
</evidence>
<evidence type="ECO:0000313" key="3">
    <source>
        <dbReference type="Proteomes" id="UP001066276"/>
    </source>
</evidence>
<feature type="region of interest" description="Disordered" evidence="1">
    <location>
        <begin position="60"/>
        <end position="111"/>
    </location>
</feature>
<dbReference type="Proteomes" id="UP001066276">
    <property type="component" value="Chromosome 12"/>
</dbReference>
<evidence type="ECO:0000256" key="1">
    <source>
        <dbReference type="SAM" id="MobiDB-lite"/>
    </source>
</evidence>
<protein>
    <submittedName>
        <fullName evidence="2">Uncharacterized protein</fullName>
    </submittedName>
</protein>
<gene>
    <name evidence="2" type="ORF">NDU88_006324</name>
</gene>
<proteinExistence type="predicted"/>
<feature type="region of interest" description="Disordered" evidence="1">
    <location>
        <begin position="1"/>
        <end position="23"/>
    </location>
</feature>
<name>A0AAV7L704_PLEWA</name>
<dbReference type="AlphaFoldDB" id="A0AAV7L704"/>
<sequence>MGCARRVHASLEPGGAHKTPSSWAPVACKRPSIGTARLPAKSRLLGAESDARVTVQHRLHTAPSASCADRPRRHLRQPPCPNVHGGFSARGDAIARDESESGAQTDLEREE</sequence>
<reference evidence="2" key="1">
    <citation type="journal article" date="2022" name="bioRxiv">
        <title>Sequencing and chromosome-scale assembly of the giantPleurodeles waltlgenome.</title>
        <authorList>
            <person name="Brown T."/>
            <person name="Elewa A."/>
            <person name="Iarovenko S."/>
            <person name="Subramanian E."/>
            <person name="Araus A.J."/>
            <person name="Petzold A."/>
            <person name="Susuki M."/>
            <person name="Suzuki K.-i.T."/>
            <person name="Hayashi T."/>
            <person name="Toyoda A."/>
            <person name="Oliveira C."/>
            <person name="Osipova E."/>
            <person name="Leigh N.D."/>
            <person name="Simon A."/>
            <person name="Yun M.H."/>
        </authorList>
    </citation>
    <scope>NUCLEOTIDE SEQUENCE</scope>
    <source>
        <strain evidence="2">20211129_DDA</strain>
        <tissue evidence="2">Liver</tissue>
    </source>
</reference>
<keyword evidence="3" id="KW-1185">Reference proteome</keyword>
<comment type="caution">
    <text evidence="2">The sequence shown here is derived from an EMBL/GenBank/DDBJ whole genome shotgun (WGS) entry which is preliminary data.</text>
</comment>
<accession>A0AAV7L704</accession>
<organism evidence="2 3">
    <name type="scientific">Pleurodeles waltl</name>
    <name type="common">Iberian ribbed newt</name>
    <dbReference type="NCBI Taxonomy" id="8319"/>
    <lineage>
        <taxon>Eukaryota</taxon>
        <taxon>Metazoa</taxon>
        <taxon>Chordata</taxon>
        <taxon>Craniata</taxon>
        <taxon>Vertebrata</taxon>
        <taxon>Euteleostomi</taxon>
        <taxon>Amphibia</taxon>
        <taxon>Batrachia</taxon>
        <taxon>Caudata</taxon>
        <taxon>Salamandroidea</taxon>
        <taxon>Salamandridae</taxon>
        <taxon>Pleurodelinae</taxon>
        <taxon>Pleurodeles</taxon>
    </lineage>
</organism>